<evidence type="ECO:0000313" key="2">
    <source>
        <dbReference type="EMBL" id="RAJ22622.1"/>
    </source>
</evidence>
<dbReference type="OrthoDB" id="9790326at2"/>
<protein>
    <recommendedName>
        <fullName evidence="4">DUF983 domain-containing protein</fullName>
    </recommendedName>
</protein>
<evidence type="ECO:0000313" key="3">
    <source>
        <dbReference type="Proteomes" id="UP000249754"/>
    </source>
</evidence>
<name>A0A327S2W4_9SPHI</name>
<keyword evidence="1" id="KW-0472">Membrane</keyword>
<dbReference type="AlphaFoldDB" id="A0A327S2W4"/>
<dbReference type="Proteomes" id="UP000249754">
    <property type="component" value="Unassembled WGS sequence"/>
</dbReference>
<reference evidence="2 3" key="1">
    <citation type="submission" date="2018-06" db="EMBL/GenBank/DDBJ databases">
        <title>Genomic Encyclopedia of Archaeal and Bacterial Type Strains, Phase II (KMG-II): from individual species to whole genera.</title>
        <authorList>
            <person name="Goeker M."/>
        </authorList>
    </citation>
    <scope>NUCLEOTIDE SEQUENCE [LARGE SCALE GENOMIC DNA]</scope>
    <source>
        <strain evidence="2 3">DSM 14825</strain>
    </source>
</reference>
<evidence type="ECO:0000256" key="1">
    <source>
        <dbReference type="SAM" id="Phobius"/>
    </source>
</evidence>
<keyword evidence="1" id="KW-1133">Transmembrane helix</keyword>
<feature type="transmembrane region" description="Helical" evidence="1">
    <location>
        <begin position="85"/>
        <end position="104"/>
    </location>
</feature>
<proteinExistence type="predicted"/>
<evidence type="ECO:0008006" key="4">
    <source>
        <dbReference type="Google" id="ProtNLM"/>
    </source>
</evidence>
<dbReference type="EMBL" id="QLLR01000037">
    <property type="protein sequence ID" value="RAJ22622.1"/>
    <property type="molecule type" value="Genomic_DNA"/>
</dbReference>
<gene>
    <name evidence="2" type="ORF">LY11_04762</name>
</gene>
<sequence length="125" mass="14596">MCKLKLYALRHAKCPRCRVGNMFSNNTYGLHIQHMNDYCSHCNYRFEREPGYFYAAMFISYGMNVMEMLLICLLTFLVTGDSSSFWLYIGVLMGSIIILGPFNFRYSRVVLLYWLTPGVKFDPKA</sequence>
<keyword evidence="1" id="KW-0812">Transmembrane</keyword>
<organism evidence="2 3">
    <name type="scientific">Pedobacter cryoconitis</name>
    <dbReference type="NCBI Taxonomy" id="188932"/>
    <lineage>
        <taxon>Bacteria</taxon>
        <taxon>Pseudomonadati</taxon>
        <taxon>Bacteroidota</taxon>
        <taxon>Sphingobacteriia</taxon>
        <taxon>Sphingobacteriales</taxon>
        <taxon>Sphingobacteriaceae</taxon>
        <taxon>Pedobacter</taxon>
    </lineage>
</organism>
<accession>A0A327S2W4</accession>
<feature type="transmembrane region" description="Helical" evidence="1">
    <location>
        <begin position="52"/>
        <end position="79"/>
    </location>
</feature>
<comment type="caution">
    <text evidence="2">The sequence shown here is derived from an EMBL/GenBank/DDBJ whole genome shotgun (WGS) entry which is preliminary data.</text>
</comment>